<keyword evidence="5" id="KW-1185">Reference proteome</keyword>
<reference evidence="4 5" key="1">
    <citation type="submission" date="2022-03" db="EMBL/GenBank/DDBJ databases">
        <title>Sinomonas sp. isolated from a soil.</title>
        <authorList>
            <person name="Han J."/>
            <person name="Kim D.-U."/>
        </authorList>
    </citation>
    <scope>NUCLEOTIDE SEQUENCE [LARGE SCALE GENOMIC DNA]</scope>
    <source>
        <strain evidence="4 5">5-5</strain>
    </source>
</reference>
<dbReference type="InterPro" id="IPR036397">
    <property type="entry name" value="RNaseH_sf"/>
</dbReference>
<dbReference type="EMBL" id="JAKZBV010000001">
    <property type="protein sequence ID" value="MCH6471215.1"/>
    <property type="molecule type" value="Genomic_DNA"/>
</dbReference>
<accession>A0ABS9U3I3</accession>
<feature type="domain" description="Integrase catalytic" evidence="3">
    <location>
        <begin position="140"/>
        <end position="317"/>
    </location>
</feature>
<dbReference type="InterPro" id="IPR001584">
    <property type="entry name" value="Integrase_cat-core"/>
</dbReference>
<dbReference type="Pfam" id="PF00665">
    <property type="entry name" value="rve"/>
    <property type="match status" value="1"/>
</dbReference>
<protein>
    <submittedName>
        <fullName evidence="4">IS21 family transposase</fullName>
    </submittedName>
</protein>
<dbReference type="SUPFAM" id="SSF53098">
    <property type="entry name" value="Ribonuclease H-like"/>
    <property type="match status" value="1"/>
</dbReference>
<dbReference type="Gene3D" id="3.30.420.10">
    <property type="entry name" value="Ribonuclease H-like superfamily/Ribonuclease H"/>
    <property type="match status" value="1"/>
</dbReference>
<dbReference type="RefSeq" id="WP_241054857.1">
    <property type="nucleotide sequence ID" value="NZ_JAKZBV010000001.1"/>
</dbReference>
<comment type="caution">
    <text evidence="4">The sequence shown here is derived from an EMBL/GenBank/DDBJ whole genome shotgun (WGS) entry which is preliminary data.</text>
</comment>
<evidence type="ECO:0000256" key="1">
    <source>
        <dbReference type="ARBA" id="ARBA00009277"/>
    </source>
</evidence>
<dbReference type="PANTHER" id="PTHR35004:SF8">
    <property type="entry name" value="TRANSPOSASE RV3428C-RELATED"/>
    <property type="match status" value="1"/>
</dbReference>
<comment type="similarity">
    <text evidence="1">Belongs to the transposase IS21/IS408/IS1162 family.</text>
</comment>
<dbReference type="PANTHER" id="PTHR35004">
    <property type="entry name" value="TRANSPOSASE RV3428C-RELATED"/>
    <property type="match status" value="1"/>
</dbReference>
<sequence length="510" mass="55503">MDLVELFMHWDAGRSKSELAVSLGMDRKTVAKYLAPAEAEGLEPGLGLSAGEWRDMVAGWFPSVVDGRLRQITWPQYDARIDWVRGQLAAGVAGAVMHQRLVDEEGVGGSVRSFQRWLAATLPEEVAAARGKARATVLKPPSAPGELGEVDYGMMGHWRDPATGKGHRVWAFIFTLPFSKQPFVYPVTRMDQAAWNDAHVAAFEFLGGTPRRIVPDNLLTGVIAPDLYDPKLNRAYAELAAHYGALVDPARSGRPKDKPHVERMVQYVRGSFWAGRSFTSMAQMRAEAARWAREVAGNRKPRALAGDRPWEVLERLERPHLVPLPPRRLEAAAWAVAKVGPDCHASVKGVLYSIPHLHIGVRLDVRITATTVEFHREGVVVKSHPRIAKGRQTDLGDYPKAAGLFLTRDAPWCREHAAAIGPATAELVNELLAEPGLHRIRAAQRIVGLADTHTPAQIETACAAATAAGDPTLRTVRGLLAAGVTVLPRRPNGDNGAGAHLRGPEAFTAS</sequence>
<dbReference type="NCBIfam" id="NF033546">
    <property type="entry name" value="transpos_IS21"/>
    <property type="match status" value="1"/>
</dbReference>
<name>A0ABS9U3I3_9MICC</name>
<evidence type="ECO:0000259" key="3">
    <source>
        <dbReference type="PROSITE" id="PS50994"/>
    </source>
</evidence>
<evidence type="ECO:0000313" key="4">
    <source>
        <dbReference type="EMBL" id="MCH6471215.1"/>
    </source>
</evidence>
<feature type="region of interest" description="Disordered" evidence="2">
    <location>
        <begin position="491"/>
        <end position="510"/>
    </location>
</feature>
<dbReference type="InterPro" id="IPR012337">
    <property type="entry name" value="RNaseH-like_sf"/>
</dbReference>
<evidence type="ECO:0000313" key="5">
    <source>
        <dbReference type="Proteomes" id="UP001202922"/>
    </source>
</evidence>
<dbReference type="InterPro" id="IPR054353">
    <property type="entry name" value="IstA-like_C"/>
</dbReference>
<proteinExistence type="inferred from homology"/>
<dbReference type="Pfam" id="PF22483">
    <property type="entry name" value="Mu-transpos_C_2"/>
    <property type="match status" value="1"/>
</dbReference>
<gene>
    <name evidence="4" type="primary">istA</name>
    <name evidence="4" type="ORF">L0M17_14730</name>
</gene>
<organism evidence="4 5">
    <name type="scientific">Sinomonas terrae</name>
    <dbReference type="NCBI Taxonomy" id="2908838"/>
    <lineage>
        <taxon>Bacteria</taxon>
        <taxon>Bacillati</taxon>
        <taxon>Actinomycetota</taxon>
        <taxon>Actinomycetes</taxon>
        <taxon>Micrococcales</taxon>
        <taxon>Micrococcaceae</taxon>
        <taxon>Sinomonas</taxon>
    </lineage>
</organism>
<dbReference type="Proteomes" id="UP001202922">
    <property type="component" value="Unassembled WGS sequence"/>
</dbReference>
<dbReference type="PROSITE" id="PS50994">
    <property type="entry name" value="INTEGRASE"/>
    <property type="match status" value="1"/>
</dbReference>
<evidence type="ECO:0000256" key="2">
    <source>
        <dbReference type="SAM" id="MobiDB-lite"/>
    </source>
</evidence>